<feature type="domain" description="Carbohydrate kinase PfkB" evidence="7">
    <location>
        <begin position="22"/>
        <end position="294"/>
    </location>
</feature>
<sequence length="312" mass="33395">MSKIITITFNPAIDKSTTVPALIAEKKLKCTKPVYEPGGGGINVARAVKKLGGTATAIYMAGGYTGKAFTKLLNKEGIDSIIAEIKEDTRENLIVYETSTNQQYRFGMPGPTILEQEWKQCLAQIENIKEADFIIVSGALPPGIPLTVYSKIASVARSKNAKLIVDTSGDALMEAVQAGLYLIKPNLAELSSLLGKENLNIERVDEAAKEVINKWKCEVVVVSMGGAGAMLVTRDLAMHIMPPAVKIKSTVGAGDSMVAGIVQSLADNKSIEEAAQYGVACGTAATMNAGTELCRKEDADHLYKLIQVTKFR</sequence>
<evidence type="ECO:0000313" key="8">
    <source>
        <dbReference type="EMBL" id="SDN15144.1"/>
    </source>
</evidence>
<evidence type="ECO:0000313" key="9">
    <source>
        <dbReference type="Proteomes" id="UP000199226"/>
    </source>
</evidence>
<dbReference type="PANTHER" id="PTHR46566">
    <property type="entry name" value="1-PHOSPHOFRUCTOKINASE-RELATED"/>
    <property type="match status" value="1"/>
</dbReference>
<dbReference type="InterPro" id="IPR002173">
    <property type="entry name" value="Carboh/pur_kinase_PfkB_CS"/>
</dbReference>
<dbReference type="AlphaFoldDB" id="A0A1G9Z1F8"/>
<dbReference type="PIRSF" id="PIRSF000535">
    <property type="entry name" value="1PFK/6PFK/LacC"/>
    <property type="match status" value="1"/>
</dbReference>
<dbReference type="Proteomes" id="UP000199226">
    <property type="component" value="Unassembled WGS sequence"/>
</dbReference>
<keyword evidence="9" id="KW-1185">Reference proteome</keyword>
<dbReference type="NCBIfam" id="TIGR03168">
    <property type="entry name" value="1-PFK"/>
    <property type="match status" value="1"/>
</dbReference>
<dbReference type="GO" id="GO:0003872">
    <property type="term" value="F:6-phosphofructokinase activity"/>
    <property type="evidence" value="ECO:0007669"/>
    <property type="project" value="TreeGrafter"/>
</dbReference>
<organism evidence="8 9">
    <name type="scientific">Daejeonella rubra</name>
    <dbReference type="NCBI Taxonomy" id="990371"/>
    <lineage>
        <taxon>Bacteria</taxon>
        <taxon>Pseudomonadati</taxon>
        <taxon>Bacteroidota</taxon>
        <taxon>Sphingobacteriia</taxon>
        <taxon>Sphingobacteriales</taxon>
        <taxon>Sphingobacteriaceae</taxon>
        <taxon>Daejeonella</taxon>
    </lineage>
</organism>
<proteinExistence type="inferred from homology"/>
<name>A0A1G9Z1F8_9SPHI</name>
<dbReference type="PROSITE" id="PS00584">
    <property type="entry name" value="PFKB_KINASES_2"/>
    <property type="match status" value="1"/>
</dbReference>
<dbReference type="GO" id="GO:0005524">
    <property type="term" value="F:ATP binding"/>
    <property type="evidence" value="ECO:0007669"/>
    <property type="project" value="UniProtKB-KW"/>
</dbReference>
<evidence type="ECO:0000256" key="5">
    <source>
        <dbReference type="ARBA" id="ARBA00022840"/>
    </source>
</evidence>
<keyword evidence="5" id="KW-0067">ATP-binding</keyword>
<dbReference type="CDD" id="cd01164">
    <property type="entry name" value="FruK_PfkB_like"/>
    <property type="match status" value="1"/>
</dbReference>
<dbReference type="Gene3D" id="3.40.1190.20">
    <property type="match status" value="1"/>
</dbReference>
<dbReference type="InterPro" id="IPR017583">
    <property type="entry name" value="Tagatose/fructose_Pkinase"/>
</dbReference>
<dbReference type="STRING" id="990371.SAMN05421813_1515"/>
<reference evidence="9" key="1">
    <citation type="submission" date="2016-10" db="EMBL/GenBank/DDBJ databases">
        <authorList>
            <person name="Varghese N."/>
            <person name="Submissions S."/>
        </authorList>
    </citation>
    <scope>NUCLEOTIDE SEQUENCE [LARGE SCALE GENOMIC DNA]</scope>
    <source>
        <strain evidence="9">DSM 24536</strain>
    </source>
</reference>
<evidence type="ECO:0000256" key="4">
    <source>
        <dbReference type="ARBA" id="ARBA00022777"/>
    </source>
</evidence>
<dbReference type="InterPro" id="IPR011611">
    <property type="entry name" value="PfkB_dom"/>
</dbReference>
<evidence type="ECO:0000256" key="3">
    <source>
        <dbReference type="ARBA" id="ARBA00022741"/>
    </source>
</evidence>
<keyword evidence="2 6" id="KW-0808">Transferase</keyword>
<evidence type="ECO:0000259" key="7">
    <source>
        <dbReference type="Pfam" id="PF00294"/>
    </source>
</evidence>
<comment type="similarity">
    <text evidence="1">Belongs to the carbohydrate kinase PfkB family.</text>
</comment>
<dbReference type="SUPFAM" id="SSF53613">
    <property type="entry name" value="Ribokinase-like"/>
    <property type="match status" value="1"/>
</dbReference>
<dbReference type="FunFam" id="3.40.1190.20:FF:000001">
    <property type="entry name" value="Phosphofructokinase"/>
    <property type="match status" value="1"/>
</dbReference>
<evidence type="ECO:0000256" key="1">
    <source>
        <dbReference type="ARBA" id="ARBA00010688"/>
    </source>
</evidence>
<accession>A0A1G9Z1F8</accession>
<dbReference type="GO" id="GO:0005829">
    <property type="term" value="C:cytosol"/>
    <property type="evidence" value="ECO:0007669"/>
    <property type="project" value="TreeGrafter"/>
</dbReference>
<evidence type="ECO:0000256" key="2">
    <source>
        <dbReference type="ARBA" id="ARBA00022679"/>
    </source>
</evidence>
<dbReference type="RefSeq" id="WP_176767748.1">
    <property type="nucleotide sequence ID" value="NZ_FNHH01000051.1"/>
</dbReference>
<dbReference type="EMBL" id="FNHH01000051">
    <property type="protein sequence ID" value="SDN15144.1"/>
    <property type="molecule type" value="Genomic_DNA"/>
</dbReference>
<dbReference type="Pfam" id="PF00294">
    <property type="entry name" value="PfkB"/>
    <property type="match status" value="1"/>
</dbReference>
<dbReference type="PROSITE" id="PS00583">
    <property type="entry name" value="PFKB_KINASES_1"/>
    <property type="match status" value="1"/>
</dbReference>
<gene>
    <name evidence="8" type="ORF">SAMN05421813_1515</name>
</gene>
<evidence type="ECO:0000256" key="6">
    <source>
        <dbReference type="PIRNR" id="PIRNR000535"/>
    </source>
</evidence>
<keyword evidence="4 8" id="KW-0418">Kinase</keyword>
<protein>
    <submittedName>
        <fullName evidence="8">6-phosphofructokinase 2</fullName>
    </submittedName>
</protein>
<keyword evidence="3" id="KW-0547">Nucleotide-binding</keyword>
<dbReference type="InterPro" id="IPR029056">
    <property type="entry name" value="Ribokinase-like"/>
</dbReference>
<dbReference type="PANTHER" id="PTHR46566:SF2">
    <property type="entry name" value="ATP-DEPENDENT 6-PHOSPHOFRUCTOKINASE ISOZYME 2"/>
    <property type="match status" value="1"/>
</dbReference>